<gene>
    <name evidence="2" type="ORF">NJLHNGOC_08475</name>
</gene>
<dbReference type="EMBL" id="QEXL01000010">
    <property type="protein sequence ID" value="RBM06694.1"/>
    <property type="molecule type" value="Genomic_DNA"/>
</dbReference>
<accession>A0A365YUJ1</accession>
<dbReference type="SUPFAM" id="SSF56672">
    <property type="entry name" value="DNA/RNA polymerases"/>
    <property type="match status" value="1"/>
</dbReference>
<dbReference type="PROSITE" id="PS50878">
    <property type="entry name" value="RT_POL"/>
    <property type="match status" value="1"/>
</dbReference>
<dbReference type="InterPro" id="IPR043502">
    <property type="entry name" value="DNA/RNA_pol_sf"/>
</dbReference>
<comment type="caution">
    <text evidence="2">The sequence shown here is derived from an EMBL/GenBank/DDBJ whole genome shotgun (WGS) entry which is preliminary data.</text>
</comment>
<protein>
    <recommendedName>
        <fullName evidence="1">Reverse transcriptase domain-containing protein</fullName>
    </recommendedName>
</protein>
<organism evidence="2 3">
    <name type="scientific">Novacetimonas cocois</name>
    <dbReference type="NCBI Taxonomy" id="1747507"/>
    <lineage>
        <taxon>Bacteria</taxon>
        <taxon>Pseudomonadati</taxon>
        <taxon>Pseudomonadota</taxon>
        <taxon>Alphaproteobacteria</taxon>
        <taxon>Acetobacterales</taxon>
        <taxon>Acetobacteraceae</taxon>
        <taxon>Novacetimonas</taxon>
    </lineage>
</organism>
<dbReference type="Pfam" id="PF00078">
    <property type="entry name" value="RVT_1"/>
    <property type="match status" value="1"/>
</dbReference>
<dbReference type="InterPro" id="IPR000477">
    <property type="entry name" value="RT_dom"/>
</dbReference>
<evidence type="ECO:0000313" key="3">
    <source>
        <dbReference type="Proteomes" id="UP000252680"/>
    </source>
</evidence>
<sequence>MTKNFNFTQDDLKKYPHFDAPISLKNIKRLVTSPDRVAKNTFYPLFLYHKSWQPFRLKGHFRPSKKIRPIRYGARRDAYIFSHYRNILSDLYEKRLHEMDISSCPIAYRKIKRPDGRGKCNIDFAKDAFDTIDFLGNCVAICLDIKGYFESLDHLQIKQIWCDLLGVTKLPADHYAVFKNITQYHYVDQKNVYTRLGYWGVLDPSKPLVEGPLKSIPIQICTPKEFREKICGLDGKSGPSLIEKNSYNYGIPQGAPISDIIANFYLLYFDKKINDYVRSQGGKYLRYSDDILIILPKNSLNLKYTIDFVSDELAKNGKNVSIKKEKTSIVEFFLNNGLRSNKTIAYDGFINNKDGLEYLGFRYDGNNVYVREGTVSRFYRKISIGAKKYSREYVKDNPKKDIPTLINDFNFSIFYQKYGKVNKKYYIENDYKSWTFYSYIKRSCDIFEEKGKIIRKQFSNFQKFVKKKVSNAIVKSWNKKNNFP</sequence>
<dbReference type="OrthoDB" id="9793236at2"/>
<keyword evidence="3" id="KW-1185">Reference proteome</keyword>
<dbReference type="AlphaFoldDB" id="A0A365YUJ1"/>
<feature type="domain" description="Reverse transcriptase" evidence="1">
    <location>
        <begin position="41"/>
        <end position="363"/>
    </location>
</feature>
<proteinExistence type="predicted"/>
<reference evidence="2 3" key="1">
    <citation type="submission" date="2018-05" db="EMBL/GenBank/DDBJ databases">
        <title>Komagataeibacter cocois sp. nov., for a novel cellulose- producing strain isolated from coconut milk.</title>
        <authorList>
            <person name="Liu L."/>
            <person name="Wang Y."/>
            <person name="Liu S."/>
            <person name="Bi J."/>
            <person name="Chen H."/>
            <person name="Deng J."/>
            <person name="Zhang C."/>
            <person name="Hu Q."/>
            <person name="Li C."/>
        </authorList>
    </citation>
    <scope>NUCLEOTIDE SEQUENCE [LARGE SCALE GENOMIC DNA]</scope>
    <source>
        <strain evidence="2 3">WE7</strain>
    </source>
</reference>
<name>A0A365YUJ1_9PROT</name>
<evidence type="ECO:0000259" key="1">
    <source>
        <dbReference type="PROSITE" id="PS50878"/>
    </source>
</evidence>
<dbReference type="Proteomes" id="UP000252680">
    <property type="component" value="Unassembled WGS sequence"/>
</dbReference>
<evidence type="ECO:0000313" key="2">
    <source>
        <dbReference type="EMBL" id="RBM06694.1"/>
    </source>
</evidence>